<keyword evidence="8" id="KW-0238">DNA-binding</keyword>
<evidence type="ECO:0000256" key="6">
    <source>
        <dbReference type="ARBA" id="ARBA00022833"/>
    </source>
</evidence>
<dbReference type="PANTHER" id="PTHR46125">
    <property type="entry name" value="GATA TRANSCRIPTION FACTOR 28"/>
    <property type="match status" value="1"/>
</dbReference>
<dbReference type="InterPro" id="IPR045280">
    <property type="entry name" value="TIFY-like"/>
</dbReference>
<keyword evidence="5 12" id="KW-0863">Zinc-finger</keyword>
<evidence type="ECO:0000256" key="14">
    <source>
        <dbReference type="SAM" id="MobiDB-lite"/>
    </source>
</evidence>
<evidence type="ECO:0000259" key="16">
    <source>
        <dbReference type="PROSITE" id="PS51017"/>
    </source>
</evidence>
<comment type="function">
    <text evidence="1">Transcriptional activator that specifically binds 5'-GATA-3' or 5'-GAT-3' motifs within gene promoters.</text>
</comment>
<evidence type="ECO:0000256" key="11">
    <source>
        <dbReference type="ARBA" id="ARBA00023242"/>
    </source>
</evidence>
<keyword evidence="11 13" id="KW-0539">Nucleus</keyword>
<evidence type="ECO:0000256" key="3">
    <source>
        <dbReference type="ARBA" id="ARBA00007722"/>
    </source>
</evidence>
<evidence type="ECO:0000259" key="15">
    <source>
        <dbReference type="PROSITE" id="PS50114"/>
    </source>
</evidence>
<dbReference type="Pfam" id="PF00320">
    <property type="entry name" value="GATA"/>
    <property type="match status" value="1"/>
</dbReference>
<evidence type="ECO:0000313" key="18">
    <source>
        <dbReference type="Proteomes" id="UP000515123"/>
    </source>
</evidence>
<dbReference type="Pfam" id="PF06203">
    <property type="entry name" value="CCT"/>
    <property type="match status" value="1"/>
</dbReference>
<reference evidence="19" key="2">
    <citation type="submission" date="2025-08" db="UniProtKB">
        <authorList>
            <consortium name="RefSeq"/>
        </authorList>
    </citation>
    <scope>IDENTIFICATION</scope>
    <source>
        <tissue evidence="19">Leaf</tissue>
    </source>
</reference>
<dbReference type="AlphaFoldDB" id="A0A6P5G5D1"/>
<feature type="domain" description="CCT" evidence="16">
    <location>
        <begin position="154"/>
        <end position="196"/>
    </location>
</feature>
<dbReference type="GO" id="GO:0008270">
    <property type="term" value="F:zinc ion binding"/>
    <property type="evidence" value="ECO:0007669"/>
    <property type="project" value="UniProtKB-KW"/>
</dbReference>
<protein>
    <submittedName>
        <fullName evidence="19">GATA transcription factor 20-like isoform X1</fullName>
    </submittedName>
</protein>
<keyword evidence="10" id="KW-0804">Transcription</keyword>
<comment type="subcellular location">
    <subcellularLocation>
        <location evidence="2 13">Nucleus</location>
    </subcellularLocation>
</comment>
<dbReference type="SUPFAM" id="SSF57716">
    <property type="entry name" value="Glucocorticoid receptor-like (DNA-binding domain)"/>
    <property type="match status" value="1"/>
</dbReference>
<evidence type="ECO:0000256" key="7">
    <source>
        <dbReference type="ARBA" id="ARBA00023015"/>
    </source>
</evidence>
<feature type="region of interest" description="Disordered" evidence="14">
    <location>
        <begin position="54"/>
        <end position="90"/>
    </location>
</feature>
<dbReference type="Pfam" id="PF06200">
    <property type="entry name" value="tify"/>
    <property type="match status" value="1"/>
</dbReference>
<feature type="region of interest" description="Disordered" evidence="14">
    <location>
        <begin position="1"/>
        <end position="31"/>
    </location>
</feature>
<dbReference type="Proteomes" id="UP000515123">
    <property type="component" value="Linkage group 14"/>
</dbReference>
<reference evidence="18" key="1">
    <citation type="journal article" date="2015" name="Nat. Genet.">
        <title>The pineapple genome and the evolution of CAM photosynthesis.</title>
        <authorList>
            <person name="Ming R."/>
            <person name="VanBuren R."/>
            <person name="Wai C.M."/>
            <person name="Tang H."/>
            <person name="Schatz M.C."/>
            <person name="Bowers J.E."/>
            <person name="Lyons E."/>
            <person name="Wang M.L."/>
            <person name="Chen J."/>
            <person name="Biggers E."/>
            <person name="Zhang J."/>
            <person name="Huang L."/>
            <person name="Zhang L."/>
            <person name="Miao W."/>
            <person name="Zhang J."/>
            <person name="Ye Z."/>
            <person name="Miao C."/>
            <person name="Lin Z."/>
            <person name="Wang H."/>
            <person name="Zhou H."/>
            <person name="Yim W.C."/>
            <person name="Priest H.D."/>
            <person name="Zheng C."/>
            <person name="Woodhouse M."/>
            <person name="Edger P.P."/>
            <person name="Guyot R."/>
            <person name="Guo H.B."/>
            <person name="Guo H."/>
            <person name="Zheng G."/>
            <person name="Singh R."/>
            <person name="Sharma A."/>
            <person name="Min X."/>
            <person name="Zheng Y."/>
            <person name="Lee H."/>
            <person name="Gurtowski J."/>
            <person name="Sedlazeck F.J."/>
            <person name="Harkess A."/>
            <person name="McKain M.R."/>
            <person name="Liao Z."/>
            <person name="Fang J."/>
            <person name="Liu J."/>
            <person name="Zhang X."/>
            <person name="Zhang Q."/>
            <person name="Hu W."/>
            <person name="Qin Y."/>
            <person name="Wang K."/>
            <person name="Chen L.Y."/>
            <person name="Shirley N."/>
            <person name="Lin Y.R."/>
            <person name="Liu L.Y."/>
            <person name="Hernandez A.G."/>
            <person name="Wright C.L."/>
            <person name="Bulone V."/>
            <person name="Tuskan G.A."/>
            <person name="Heath K."/>
            <person name="Zee F."/>
            <person name="Moore P.H."/>
            <person name="Sunkar R."/>
            <person name="Leebens-Mack J.H."/>
            <person name="Mockler T."/>
            <person name="Bennetzen J.L."/>
            <person name="Freeling M."/>
            <person name="Sankoff D."/>
            <person name="Paterson A.H."/>
            <person name="Zhu X."/>
            <person name="Yang X."/>
            <person name="Smith J.A."/>
            <person name="Cushman J.C."/>
            <person name="Paull R.E."/>
            <person name="Yu Q."/>
        </authorList>
    </citation>
    <scope>NUCLEOTIDE SEQUENCE [LARGE SCALE GENOMIC DNA]</scope>
    <source>
        <strain evidence="18">cv. F153</strain>
    </source>
</reference>
<dbReference type="PROSITE" id="PS50114">
    <property type="entry name" value="GATA_ZN_FINGER_2"/>
    <property type="match status" value="1"/>
</dbReference>
<feature type="region of interest" description="Disordered" evidence="14">
    <location>
        <begin position="272"/>
        <end position="293"/>
    </location>
</feature>
<feature type="domain" description="Tify" evidence="17">
    <location>
        <begin position="93"/>
        <end position="128"/>
    </location>
</feature>
<keyword evidence="9" id="KW-0010">Activator</keyword>
<evidence type="ECO:0000256" key="8">
    <source>
        <dbReference type="ARBA" id="ARBA00023125"/>
    </source>
</evidence>
<keyword evidence="4" id="KW-0479">Metal-binding</keyword>
<dbReference type="InterPro" id="IPR013088">
    <property type="entry name" value="Znf_NHR/GATA"/>
</dbReference>
<dbReference type="InterPro" id="IPR000679">
    <property type="entry name" value="Znf_GATA"/>
</dbReference>
<dbReference type="SMART" id="SM00401">
    <property type="entry name" value="ZnF_GATA"/>
    <property type="match status" value="1"/>
</dbReference>
<evidence type="ECO:0000256" key="9">
    <source>
        <dbReference type="ARBA" id="ARBA00023159"/>
    </source>
</evidence>
<name>A0A6P5G5D1_ANACO</name>
<sequence length="312" mass="33289">MSENPNPAAEAKPGSGGRFSGHHGHIPAGVGGGVEEAQLIAAADAQGIERYEEAEDSIGRGGGGGGHGEGEGMEVDGPCDPGHSGEHHGMLAPHVGDNQLTLSFQGEVYVFDSVTPEKVQAVLLLLGGREISTSTTNPFPSSSHNRQRINLPHRVASLMRFREKRKERNFEKKIRYTVRKEVALRMQRNKGQFISSKSKPEDSTNDAAIWDTSAQQWTPPPDNRPPAASECHHCGISAKATPMMRRGPDGPRTLCNACGLVWANKGMMRDLSKNPTPAIPNALPEPPKEGSNFTEAGAAQALPASVNGHHGL</sequence>
<dbReference type="CDD" id="cd00202">
    <property type="entry name" value="ZnF_GATA"/>
    <property type="match status" value="1"/>
</dbReference>
<evidence type="ECO:0000256" key="5">
    <source>
        <dbReference type="ARBA" id="ARBA00022771"/>
    </source>
</evidence>
<dbReference type="PANTHER" id="PTHR46125:SF27">
    <property type="entry name" value="GATA TRANSCRIPTION FACTOR 28"/>
    <property type="match status" value="1"/>
</dbReference>
<dbReference type="RefSeq" id="XP_020103509.1">
    <property type="nucleotide sequence ID" value="XM_020247920.1"/>
</dbReference>
<comment type="similarity">
    <text evidence="3">Belongs to the type IV zinc-finger family. Class C subfamily.</text>
</comment>
<dbReference type="InterPro" id="IPR010399">
    <property type="entry name" value="Tify_dom"/>
</dbReference>
<keyword evidence="6" id="KW-0862">Zinc</keyword>
<dbReference type="OrthoDB" id="2162994at2759"/>
<dbReference type="GeneID" id="109720666"/>
<evidence type="ECO:0000256" key="1">
    <source>
        <dbReference type="ARBA" id="ARBA00002206"/>
    </source>
</evidence>
<evidence type="ECO:0000256" key="10">
    <source>
        <dbReference type="ARBA" id="ARBA00023163"/>
    </source>
</evidence>
<dbReference type="GO" id="GO:0006355">
    <property type="term" value="P:regulation of DNA-templated transcription"/>
    <property type="evidence" value="ECO:0007669"/>
    <property type="project" value="InterPro"/>
</dbReference>
<evidence type="ECO:0000256" key="4">
    <source>
        <dbReference type="ARBA" id="ARBA00022723"/>
    </source>
</evidence>
<dbReference type="InterPro" id="IPR010402">
    <property type="entry name" value="CCT_domain"/>
</dbReference>
<evidence type="ECO:0000259" key="17">
    <source>
        <dbReference type="PROSITE" id="PS51320"/>
    </source>
</evidence>
<evidence type="ECO:0000256" key="2">
    <source>
        <dbReference type="ARBA" id="ARBA00004123"/>
    </source>
</evidence>
<organism evidence="18 19">
    <name type="scientific">Ananas comosus</name>
    <name type="common">Pineapple</name>
    <name type="synonym">Ananas ananas</name>
    <dbReference type="NCBI Taxonomy" id="4615"/>
    <lineage>
        <taxon>Eukaryota</taxon>
        <taxon>Viridiplantae</taxon>
        <taxon>Streptophyta</taxon>
        <taxon>Embryophyta</taxon>
        <taxon>Tracheophyta</taxon>
        <taxon>Spermatophyta</taxon>
        <taxon>Magnoliopsida</taxon>
        <taxon>Liliopsida</taxon>
        <taxon>Poales</taxon>
        <taxon>Bromeliaceae</taxon>
        <taxon>Bromelioideae</taxon>
        <taxon>Ananas</taxon>
    </lineage>
</organism>
<dbReference type="GO" id="GO:0005634">
    <property type="term" value="C:nucleus"/>
    <property type="evidence" value="ECO:0007669"/>
    <property type="project" value="UniProtKB-SubCell"/>
</dbReference>
<evidence type="ECO:0000256" key="12">
    <source>
        <dbReference type="PROSITE-ProRule" id="PRU00094"/>
    </source>
</evidence>
<keyword evidence="7" id="KW-0805">Transcription regulation</keyword>
<evidence type="ECO:0000256" key="13">
    <source>
        <dbReference type="PROSITE-ProRule" id="PRU00357"/>
    </source>
</evidence>
<dbReference type="PROSITE" id="PS51320">
    <property type="entry name" value="TIFY"/>
    <property type="match status" value="1"/>
</dbReference>
<feature type="domain" description="GATA-type" evidence="15">
    <location>
        <begin position="225"/>
        <end position="282"/>
    </location>
</feature>
<dbReference type="Gene3D" id="3.30.50.10">
    <property type="entry name" value="Erythroid Transcription Factor GATA-1, subunit A"/>
    <property type="match status" value="1"/>
</dbReference>
<proteinExistence type="inferred from homology"/>
<dbReference type="SMART" id="SM00979">
    <property type="entry name" value="TIFY"/>
    <property type="match status" value="1"/>
</dbReference>
<keyword evidence="18" id="KW-1185">Reference proteome</keyword>
<dbReference type="GO" id="GO:0043565">
    <property type="term" value="F:sequence-specific DNA binding"/>
    <property type="evidence" value="ECO:0007669"/>
    <property type="project" value="InterPro"/>
</dbReference>
<gene>
    <name evidence="19" type="primary">LOC109720666</name>
</gene>
<dbReference type="PROSITE" id="PS51017">
    <property type="entry name" value="CCT"/>
    <property type="match status" value="1"/>
</dbReference>
<dbReference type="PROSITE" id="PS00344">
    <property type="entry name" value="GATA_ZN_FINGER_1"/>
    <property type="match status" value="1"/>
</dbReference>
<accession>A0A6P5G5D1</accession>
<evidence type="ECO:0000313" key="19">
    <source>
        <dbReference type="RefSeq" id="XP_020103509.1"/>
    </source>
</evidence>